<keyword evidence="2" id="KW-0472">Membrane</keyword>
<feature type="region of interest" description="Disordered" evidence="1">
    <location>
        <begin position="63"/>
        <end position="116"/>
    </location>
</feature>
<keyword evidence="2" id="KW-1133">Transmembrane helix</keyword>
<dbReference type="PROSITE" id="PS51257">
    <property type="entry name" value="PROKAR_LIPOPROTEIN"/>
    <property type="match status" value="1"/>
</dbReference>
<reference evidence="3" key="1">
    <citation type="journal article" date="2021" name="Proc. Natl. Acad. Sci. U.S.A.">
        <title>A Catalog of Tens of Thousands of Viruses from Human Metagenomes Reveals Hidden Associations with Chronic Diseases.</title>
        <authorList>
            <person name="Tisza M.J."/>
            <person name="Buck C.B."/>
        </authorList>
    </citation>
    <scope>NUCLEOTIDE SEQUENCE</scope>
    <source>
        <strain evidence="3">CtfrT39</strain>
    </source>
</reference>
<organism evidence="3">
    <name type="scientific">Siphoviridae sp. ctfrT39</name>
    <dbReference type="NCBI Taxonomy" id="2825598"/>
    <lineage>
        <taxon>Viruses</taxon>
        <taxon>Duplodnaviria</taxon>
        <taxon>Heunggongvirae</taxon>
        <taxon>Uroviricota</taxon>
        <taxon>Caudoviricetes</taxon>
    </lineage>
</organism>
<evidence type="ECO:0000313" key="3">
    <source>
        <dbReference type="EMBL" id="DAF96694.1"/>
    </source>
</evidence>
<proteinExistence type="predicted"/>
<protein>
    <recommendedName>
        <fullName evidence="4">Lipoprotein</fullName>
    </recommendedName>
</protein>
<keyword evidence="2" id="KW-0812">Transmembrane</keyword>
<evidence type="ECO:0000256" key="2">
    <source>
        <dbReference type="SAM" id="Phobius"/>
    </source>
</evidence>
<name>A0A8S5UQP2_9CAUD</name>
<sequence length="206" mass="23079">MKRKEIIQLLLIAVVTMMFTACAASRRAVSDNHQEVKDSVSAIQQDSVHQQVMVNDSVAIKVSEDKHTSSSSTETGEYEETIQEQITETTDSSGNKQTTTNRTTHRKGSYNNQSSYEERLQMQQQKINTMQKTIDSLAVSSSNDVGTHWEATDSLSDTQEKNTAETRKANWIQKARKNALALFLLIVIVLVLTAINKYIDHGEGKK</sequence>
<evidence type="ECO:0008006" key="4">
    <source>
        <dbReference type="Google" id="ProtNLM"/>
    </source>
</evidence>
<feature type="compositionally biased region" description="Polar residues" evidence="1">
    <location>
        <begin position="91"/>
        <end position="102"/>
    </location>
</feature>
<dbReference type="EMBL" id="BK016120">
    <property type="protein sequence ID" value="DAF96694.1"/>
    <property type="molecule type" value="Genomic_DNA"/>
</dbReference>
<accession>A0A8S5UQP2</accession>
<feature type="transmembrane region" description="Helical" evidence="2">
    <location>
        <begin position="179"/>
        <end position="199"/>
    </location>
</feature>
<evidence type="ECO:0000256" key="1">
    <source>
        <dbReference type="SAM" id="MobiDB-lite"/>
    </source>
</evidence>